<organism evidence="1">
    <name type="scientific">Streptomyces iranensis</name>
    <dbReference type="NCBI Taxonomy" id="576784"/>
    <lineage>
        <taxon>Bacteria</taxon>
        <taxon>Bacillati</taxon>
        <taxon>Actinomycetota</taxon>
        <taxon>Actinomycetes</taxon>
        <taxon>Kitasatosporales</taxon>
        <taxon>Streptomycetaceae</taxon>
        <taxon>Streptomyces</taxon>
        <taxon>Streptomyces violaceusniger group</taxon>
    </lineage>
</organism>
<reference evidence="1" key="1">
    <citation type="submission" date="2014-05" db="EMBL/GenBank/DDBJ databases">
        <authorList>
            <person name="Horn Fabian"/>
        </authorList>
    </citation>
    <scope>NUCLEOTIDE SEQUENCE</scope>
</reference>
<dbReference type="AlphaFoldDB" id="A0A060ZKJ8"/>
<sequence>MLFLLFAAARRPMVVPRSGSFFTP</sequence>
<evidence type="ECO:0000313" key="1">
    <source>
        <dbReference type="EMBL" id="CDR06528.1"/>
    </source>
</evidence>
<proteinExistence type="predicted"/>
<protein>
    <submittedName>
        <fullName evidence="1">Uncharacterized protein</fullName>
    </submittedName>
</protein>
<gene>
    <name evidence="1" type="ORF">SIRAN3417</name>
</gene>
<name>A0A060ZKJ8_9ACTN</name>
<dbReference type="HOGENOM" id="CLU_3421221_0_0_11"/>
<accession>A0A060ZKJ8</accession>
<dbReference type="EMBL" id="LK022848">
    <property type="protein sequence ID" value="CDR06528.1"/>
    <property type="molecule type" value="Genomic_DNA"/>
</dbReference>